<feature type="region of interest" description="Disordered" evidence="1">
    <location>
        <begin position="1"/>
        <end position="164"/>
    </location>
</feature>
<evidence type="ECO:0000256" key="2">
    <source>
        <dbReference type="SAM" id="Phobius"/>
    </source>
</evidence>
<dbReference type="AlphaFoldDB" id="A0A6J4UA93"/>
<name>A0A6J4UA93_9BACT</name>
<sequence>MPLPRNEPRPRRSPCPPGRRPWLRAGTAPFQGDLEASAKLPSMDPKPTPTAATPSHDAPLRTGATTVPPEGDPAAPVDASPGTTASPTHPEPIDSAPAAGGSLVPAEAPRPRSRRARRARGTDAAAGGAEIGATKVGTTEIGATETSTTETRTAAPPVSDAGPLSADPSLASIGGVSIDGTDALTTGVAVPDHPDRAAIGLALGVVVLLLVCAALALVAA</sequence>
<dbReference type="EMBL" id="CADCWG010000063">
    <property type="protein sequence ID" value="CAA9542847.1"/>
    <property type="molecule type" value="Genomic_DNA"/>
</dbReference>
<feature type="transmembrane region" description="Helical" evidence="2">
    <location>
        <begin position="197"/>
        <end position="219"/>
    </location>
</feature>
<keyword evidence="2" id="KW-0472">Membrane</keyword>
<keyword evidence="2" id="KW-1133">Transmembrane helix</keyword>
<feature type="compositionally biased region" description="Low complexity" evidence="1">
    <location>
        <begin position="138"/>
        <end position="155"/>
    </location>
</feature>
<evidence type="ECO:0000256" key="1">
    <source>
        <dbReference type="SAM" id="MobiDB-lite"/>
    </source>
</evidence>
<feature type="compositionally biased region" description="Basic and acidic residues" evidence="1">
    <location>
        <begin position="1"/>
        <end position="10"/>
    </location>
</feature>
<proteinExistence type="predicted"/>
<keyword evidence="2" id="KW-0812">Transmembrane</keyword>
<reference evidence="3" key="1">
    <citation type="submission" date="2020-02" db="EMBL/GenBank/DDBJ databases">
        <authorList>
            <person name="Meier V. D."/>
        </authorList>
    </citation>
    <scope>NUCLEOTIDE SEQUENCE</scope>
    <source>
        <strain evidence="3">AVDCRST_MAG49</strain>
    </source>
</reference>
<protein>
    <submittedName>
        <fullName evidence="3">Uncharacterized protein</fullName>
    </submittedName>
</protein>
<accession>A0A6J4UA93</accession>
<gene>
    <name evidence="3" type="ORF">AVDCRST_MAG49-1041</name>
</gene>
<evidence type="ECO:0000313" key="3">
    <source>
        <dbReference type="EMBL" id="CAA9542847.1"/>
    </source>
</evidence>
<organism evidence="3">
    <name type="scientific">uncultured Thermomicrobiales bacterium</name>
    <dbReference type="NCBI Taxonomy" id="1645740"/>
    <lineage>
        <taxon>Bacteria</taxon>
        <taxon>Pseudomonadati</taxon>
        <taxon>Thermomicrobiota</taxon>
        <taxon>Thermomicrobia</taxon>
        <taxon>Thermomicrobiales</taxon>
        <taxon>environmental samples</taxon>
    </lineage>
</organism>